<accession>A0A1L3GP93</accession>
<proteinExistence type="predicted"/>
<organism evidence="1 2">
    <name type="scientific">Syntrophotalea acetylenivorans</name>
    <dbReference type="NCBI Taxonomy" id="1842532"/>
    <lineage>
        <taxon>Bacteria</taxon>
        <taxon>Pseudomonadati</taxon>
        <taxon>Thermodesulfobacteriota</taxon>
        <taxon>Desulfuromonadia</taxon>
        <taxon>Desulfuromonadales</taxon>
        <taxon>Syntrophotaleaceae</taxon>
        <taxon>Syntrophotalea</taxon>
    </lineage>
</organism>
<dbReference type="RefSeq" id="WP_072283718.1">
    <property type="nucleotide sequence ID" value="NZ_CP015519.1"/>
</dbReference>
<evidence type="ECO:0000313" key="1">
    <source>
        <dbReference type="EMBL" id="APG27751.1"/>
    </source>
</evidence>
<reference evidence="1 2" key="1">
    <citation type="journal article" date="2017" name="Genome Announc.">
        <title>Complete Genome Sequences of Two Acetylene-Fermenting Pelobacter acetylenicus Strains.</title>
        <authorList>
            <person name="Sutton J.M."/>
            <person name="Baesman S.M."/>
            <person name="Fierst J.L."/>
            <person name="Poret-Peterson A.T."/>
            <person name="Oremland R.S."/>
            <person name="Dunlap D.S."/>
            <person name="Akob D.M."/>
        </authorList>
    </citation>
    <scope>NUCLEOTIDE SEQUENCE [LARGE SCALE GENOMIC DNA]</scope>
    <source>
        <strain evidence="1 2">SFB93</strain>
    </source>
</reference>
<sequence>MAGKIFYRERRKPGEGSHQARYMVVAVADVNLKIFGKHLRKCELDAIAEGIGAELKALPRGPKHEMDDEGDE</sequence>
<dbReference type="AlphaFoldDB" id="A0A1L3GP93"/>
<name>A0A1L3GP93_9BACT</name>
<dbReference type="STRING" id="1842532.A7E78_07815"/>
<keyword evidence="2" id="KW-1185">Reference proteome</keyword>
<dbReference type="OrthoDB" id="5459352at2"/>
<protein>
    <submittedName>
        <fullName evidence="1">Uncharacterized protein</fullName>
    </submittedName>
</protein>
<dbReference type="Proteomes" id="UP000182517">
    <property type="component" value="Chromosome"/>
</dbReference>
<dbReference type="EMBL" id="CP015519">
    <property type="protein sequence ID" value="APG27751.1"/>
    <property type="molecule type" value="Genomic_DNA"/>
</dbReference>
<dbReference type="KEGG" id="pef:A7E78_07815"/>
<gene>
    <name evidence="1" type="ORF">A7E78_07815</name>
</gene>
<evidence type="ECO:0000313" key="2">
    <source>
        <dbReference type="Proteomes" id="UP000182517"/>
    </source>
</evidence>